<dbReference type="InterPro" id="IPR011990">
    <property type="entry name" value="TPR-like_helical_dom_sf"/>
</dbReference>
<dbReference type="SUPFAM" id="SSF46894">
    <property type="entry name" value="C-terminal effector domain of the bipartite response regulators"/>
    <property type="match status" value="1"/>
</dbReference>
<accession>A0ABW2XI69</accession>
<dbReference type="PROSITE" id="PS50043">
    <property type="entry name" value="HTH_LUXR_2"/>
    <property type="match status" value="1"/>
</dbReference>
<feature type="domain" description="HTH luxR-type" evidence="3">
    <location>
        <begin position="857"/>
        <end position="922"/>
    </location>
</feature>
<dbReference type="Gene3D" id="1.25.40.10">
    <property type="entry name" value="Tetratricopeptide repeat domain"/>
    <property type="match status" value="1"/>
</dbReference>
<proteinExistence type="predicted"/>
<name>A0ABW2XI69_9ACTN</name>
<keyword evidence="5" id="KW-1185">Reference proteome</keyword>
<comment type="caution">
    <text evidence="4">The sequence shown here is derived from an EMBL/GenBank/DDBJ whole genome shotgun (WGS) entry which is preliminary data.</text>
</comment>
<dbReference type="SUPFAM" id="SSF52540">
    <property type="entry name" value="P-loop containing nucleoside triphosphate hydrolases"/>
    <property type="match status" value="1"/>
</dbReference>
<keyword evidence="1" id="KW-0547">Nucleotide-binding</keyword>
<dbReference type="Pfam" id="PF00196">
    <property type="entry name" value="GerE"/>
    <property type="match status" value="1"/>
</dbReference>
<dbReference type="SMART" id="SM00421">
    <property type="entry name" value="HTH_LUXR"/>
    <property type="match status" value="1"/>
</dbReference>
<evidence type="ECO:0000259" key="3">
    <source>
        <dbReference type="PROSITE" id="PS50043"/>
    </source>
</evidence>
<reference evidence="5" key="1">
    <citation type="journal article" date="2019" name="Int. J. Syst. Evol. Microbiol.">
        <title>The Global Catalogue of Microorganisms (GCM) 10K type strain sequencing project: providing services to taxonomists for standard genome sequencing and annotation.</title>
        <authorList>
            <consortium name="The Broad Institute Genomics Platform"/>
            <consortium name="The Broad Institute Genome Sequencing Center for Infectious Disease"/>
            <person name="Wu L."/>
            <person name="Ma J."/>
        </authorList>
    </citation>
    <scope>NUCLEOTIDE SEQUENCE [LARGE SCALE GENOMIC DNA]</scope>
    <source>
        <strain evidence="5">JCM 9371</strain>
    </source>
</reference>
<dbReference type="PROSITE" id="PS00622">
    <property type="entry name" value="HTH_LUXR_1"/>
    <property type="match status" value="1"/>
</dbReference>
<evidence type="ECO:0000313" key="4">
    <source>
        <dbReference type="EMBL" id="MFD0686192.1"/>
    </source>
</evidence>
<gene>
    <name evidence="4" type="ORF">ACFQZM_16965</name>
</gene>
<dbReference type="PRINTS" id="PR00038">
    <property type="entry name" value="HTHLUXR"/>
</dbReference>
<dbReference type="InterPro" id="IPR036388">
    <property type="entry name" value="WH-like_DNA-bd_sf"/>
</dbReference>
<dbReference type="InterPro" id="IPR016032">
    <property type="entry name" value="Sig_transdc_resp-reg_C-effctor"/>
</dbReference>
<dbReference type="GO" id="GO:0005524">
    <property type="term" value="F:ATP binding"/>
    <property type="evidence" value="ECO:0007669"/>
    <property type="project" value="UniProtKB-KW"/>
</dbReference>
<dbReference type="SUPFAM" id="SSF48452">
    <property type="entry name" value="TPR-like"/>
    <property type="match status" value="1"/>
</dbReference>
<keyword evidence="2 4" id="KW-0067">ATP-binding</keyword>
<dbReference type="Gene3D" id="1.10.10.10">
    <property type="entry name" value="Winged helix-like DNA-binding domain superfamily/Winged helix DNA-binding domain"/>
    <property type="match status" value="1"/>
</dbReference>
<dbReference type="PANTHER" id="PTHR16305:SF35">
    <property type="entry name" value="TRANSCRIPTIONAL ACTIVATOR DOMAIN"/>
    <property type="match status" value="1"/>
</dbReference>
<dbReference type="InterPro" id="IPR041664">
    <property type="entry name" value="AAA_16"/>
</dbReference>
<dbReference type="Pfam" id="PF13191">
    <property type="entry name" value="AAA_16"/>
    <property type="match status" value="1"/>
</dbReference>
<protein>
    <submittedName>
        <fullName evidence="4">ATP-binding protein</fullName>
    </submittedName>
</protein>
<organism evidence="4 5">
    <name type="scientific">Actinomadura fibrosa</name>
    <dbReference type="NCBI Taxonomy" id="111802"/>
    <lineage>
        <taxon>Bacteria</taxon>
        <taxon>Bacillati</taxon>
        <taxon>Actinomycetota</taxon>
        <taxon>Actinomycetes</taxon>
        <taxon>Streptosporangiales</taxon>
        <taxon>Thermomonosporaceae</taxon>
        <taxon>Actinomadura</taxon>
    </lineage>
</organism>
<dbReference type="RefSeq" id="WP_378322956.1">
    <property type="nucleotide sequence ID" value="NZ_JBHTGP010000008.1"/>
</dbReference>
<dbReference type="EMBL" id="JBHTGP010000008">
    <property type="protein sequence ID" value="MFD0686192.1"/>
    <property type="molecule type" value="Genomic_DNA"/>
</dbReference>
<evidence type="ECO:0000313" key="5">
    <source>
        <dbReference type="Proteomes" id="UP001597063"/>
    </source>
</evidence>
<evidence type="ECO:0000256" key="1">
    <source>
        <dbReference type="ARBA" id="ARBA00022741"/>
    </source>
</evidence>
<dbReference type="Proteomes" id="UP001597063">
    <property type="component" value="Unassembled WGS sequence"/>
</dbReference>
<dbReference type="InterPro" id="IPR000792">
    <property type="entry name" value="Tscrpt_reg_LuxR_C"/>
</dbReference>
<evidence type="ECO:0000256" key="2">
    <source>
        <dbReference type="ARBA" id="ARBA00022840"/>
    </source>
</evidence>
<dbReference type="CDD" id="cd06170">
    <property type="entry name" value="LuxR_C_like"/>
    <property type="match status" value="1"/>
</dbReference>
<dbReference type="InterPro" id="IPR027417">
    <property type="entry name" value="P-loop_NTPase"/>
</dbReference>
<dbReference type="PANTHER" id="PTHR16305">
    <property type="entry name" value="TESTICULAR SOLUBLE ADENYLYL CYCLASE"/>
    <property type="match status" value="1"/>
</dbReference>
<sequence length="927" mass="95452">MVDGCGAMVGRDAELAAVTELVDGARDRRGGTLLVAGEAGVGKTRLLAEAARHADGAGLLVLTGRAVEGGGAYRPLAEALVGHLRAADARAAEALGGPELRPYRAALGRLLPEWTGEPPAESVDPVLVLGEGLVRLLAALNGGRGCLLVLEDLHWADADTLAVLEYLAGAVLRAPVLIAGSVREEDGPPGGTHRLAARPGVRTVRLERLGRAAVVALAERCAGAALPGPLRDLVVGRSDGLPLLVEELVAGGLAERAVPPTLAGLVAARLAALGGAGHRRVLDAAAVLGGDPDWALLQAVTGLPERTVLGALRAAQPRLVVPAGDALRWRHALTRDAVLAAISPPERAALARACGAALLRRGGPDTDPRAADLLAAGGDRDGAAAVYLRLARDRLDRGAPRDAAALLERAEATAASRYAVAVERVRLLTVVGEPAAALEAGARVLDAATADDHAGLCLRLAEAAIALRRWDDADRFLRRAGRPGDPDALVLAADAAFGPGDLARAARLAGTAIVAARDAGRPEARCRALVVLGRCAMRHDLDAARAHYEDAAQLAAEHGLRPCRIMALLALGTVDMCRGTSSTLLDEARDLALETGRLADVIVADLLAAEGVLLADGPRAVEPAVRDVAARAGRLGLPNLQAVAELLAAFGRAADGDAGGMRAVLDAAAGRPHAPIEVVSQAPVAAGLLRLMDGDLPAAGALFDEGMGLLEDHPQAAPVPLWGLWALLRTVLGDRDGDVRARVRGSYAALRAANRGVLHYADAVAAGRAGRPGRAAELMAAGDALLAGYGWWRRLGRLLALRAAVDDGWGDPVPGLRAALAAFTAGGEPRLARTCRDLLRRAGAPTRAGRGRAAVPAALRAAGVTSREMDVLALVTDGLTNRQIAQRLFLSPRTVDTHVGNLLAKTGAADRTELRARHRAADAARPG</sequence>